<dbReference type="InterPro" id="IPR010505">
    <property type="entry name" value="MoaA_twitch"/>
</dbReference>
<evidence type="ECO:0000256" key="6">
    <source>
        <dbReference type="ARBA" id="ARBA00023004"/>
    </source>
</evidence>
<evidence type="ECO:0000256" key="10">
    <source>
        <dbReference type="ARBA" id="ARBA00023239"/>
    </source>
</evidence>
<evidence type="ECO:0000256" key="11">
    <source>
        <dbReference type="ARBA" id="ARBA00048697"/>
    </source>
</evidence>
<evidence type="ECO:0000256" key="1">
    <source>
        <dbReference type="ARBA" id="ARBA00012167"/>
    </source>
</evidence>
<dbReference type="Proteomes" id="UP000182762">
    <property type="component" value="Unassembled WGS sequence"/>
</dbReference>
<comment type="catalytic activity">
    <reaction evidence="11 12">
        <text>GTP + AH2 + S-adenosyl-L-methionine = (8S)-3',8-cyclo-7,8-dihydroguanosine 5'-triphosphate + 5'-deoxyadenosine + L-methionine + A + H(+)</text>
        <dbReference type="Rhea" id="RHEA:49576"/>
        <dbReference type="ChEBI" id="CHEBI:13193"/>
        <dbReference type="ChEBI" id="CHEBI:15378"/>
        <dbReference type="ChEBI" id="CHEBI:17319"/>
        <dbReference type="ChEBI" id="CHEBI:17499"/>
        <dbReference type="ChEBI" id="CHEBI:37565"/>
        <dbReference type="ChEBI" id="CHEBI:57844"/>
        <dbReference type="ChEBI" id="CHEBI:59789"/>
        <dbReference type="ChEBI" id="CHEBI:131766"/>
        <dbReference type="EC" id="4.1.99.22"/>
    </reaction>
</comment>
<name>A0A1I5WAY3_9BACI</name>
<evidence type="ECO:0000256" key="9">
    <source>
        <dbReference type="ARBA" id="ARBA00023150"/>
    </source>
</evidence>
<feature type="binding site" evidence="12">
    <location>
        <position position="195"/>
    </location>
    <ligand>
        <name>S-adenosyl-L-methionine</name>
        <dbReference type="ChEBI" id="CHEBI:59789"/>
    </ligand>
</feature>
<feature type="binding site" evidence="12">
    <location>
        <position position="28"/>
    </location>
    <ligand>
        <name>S-adenosyl-L-methionine</name>
        <dbReference type="ChEBI" id="CHEBI:59789"/>
    </ligand>
</feature>
<feature type="binding site" evidence="12">
    <location>
        <position position="262"/>
    </location>
    <ligand>
        <name>[4Fe-4S] cluster</name>
        <dbReference type="ChEBI" id="CHEBI:49883"/>
        <label>2</label>
        <note>4Fe-4S-substrate</note>
    </ligand>
</feature>
<comment type="subunit">
    <text evidence="12">Monomer and homodimer.</text>
</comment>
<comment type="function">
    <text evidence="12">Catalyzes the cyclization of GTP to (8S)-3',8-cyclo-7,8-dihydroguanosine 5'-triphosphate.</text>
</comment>
<feature type="binding site" evidence="12">
    <location>
        <position position="276"/>
    </location>
    <ligand>
        <name>[4Fe-4S] cluster</name>
        <dbReference type="ChEBI" id="CHEBI:49883"/>
        <label>2</label>
        <note>4Fe-4S-substrate</note>
    </ligand>
</feature>
<dbReference type="InterPro" id="IPR000385">
    <property type="entry name" value="MoaA_NifB_PqqE_Fe-S-bd_CS"/>
</dbReference>
<evidence type="ECO:0000256" key="4">
    <source>
        <dbReference type="ARBA" id="ARBA00022723"/>
    </source>
</evidence>
<feature type="binding site" evidence="12">
    <location>
        <position position="26"/>
    </location>
    <ligand>
        <name>[4Fe-4S] cluster</name>
        <dbReference type="ChEBI" id="CHEBI:49883"/>
        <label>1</label>
        <note>4Fe-4S-S-AdoMet</note>
    </ligand>
</feature>
<organism evidence="14 15">
    <name type="scientific">Priestia endophytica DSM 13796</name>
    <dbReference type="NCBI Taxonomy" id="1121089"/>
    <lineage>
        <taxon>Bacteria</taxon>
        <taxon>Bacillati</taxon>
        <taxon>Bacillota</taxon>
        <taxon>Bacilli</taxon>
        <taxon>Bacillales</taxon>
        <taxon>Bacillaceae</taxon>
        <taxon>Priestia</taxon>
    </lineage>
</organism>
<protein>
    <recommendedName>
        <fullName evidence="1 12">GTP 3',8-cyclase</fullName>
        <ecNumber evidence="1 12">4.1.99.22</ecNumber>
    </recommendedName>
    <alternativeName>
        <fullName evidence="12">Molybdenum cofactor biosynthesis protein A</fullName>
    </alternativeName>
</protein>
<sequence>MAVQDQFKRPLRDLRLSVIDQCNFRCHYCMPAHIFDENYTFLQNEELLTDDELVRLSVLFSQLGVEKIRITGGEPLLRKGLPFLIERIGEKTGIEDIAVTTNGVFLPKLAQDLRGAGVQRVNISLDAIEDDVFRYMNGRGVGISPVLKGINAAREAGLYVKINMVVQKGVNDNQILPMARYFKRLGVTLRFIEYMDVGSTNGWDMSDVMTKKDILTELQSEFSLTPVKEAYFGEVAKRYEYSDKTGEVGFISSVSDTFCGSCTRARVSASGQLYTCLFASKGTDLREKLRSGKSDEELFEYISSVWKKRDDRYSEDRANLKDKREPIEMSYIGG</sequence>
<dbReference type="RefSeq" id="WP_061801971.1">
    <property type="nucleotide sequence ID" value="NZ_FOXX01000001.1"/>
</dbReference>
<feature type="binding site" evidence="12">
    <location>
        <position position="100"/>
    </location>
    <ligand>
        <name>GTP</name>
        <dbReference type="ChEBI" id="CHEBI:37565"/>
    </ligand>
</feature>
<gene>
    <name evidence="12" type="primary">moaA</name>
    <name evidence="14" type="ORF">SAMN02745910_00476</name>
</gene>
<keyword evidence="4 12" id="KW-0479">Metal-binding</keyword>
<keyword evidence="10 12" id="KW-0456">Lyase</keyword>
<comment type="pathway">
    <text evidence="12">Cofactor biosynthesis; molybdopterin biosynthesis.</text>
</comment>
<evidence type="ECO:0000256" key="3">
    <source>
        <dbReference type="ARBA" id="ARBA00022691"/>
    </source>
</evidence>
<dbReference type="PANTHER" id="PTHR22960">
    <property type="entry name" value="MOLYBDOPTERIN COFACTOR SYNTHESIS PROTEIN A"/>
    <property type="match status" value="1"/>
</dbReference>
<dbReference type="CDD" id="cd21117">
    <property type="entry name" value="Twitch_MoaA"/>
    <property type="match status" value="1"/>
</dbReference>
<dbReference type="PROSITE" id="PS51918">
    <property type="entry name" value="RADICAL_SAM"/>
    <property type="match status" value="1"/>
</dbReference>
<dbReference type="Gene3D" id="3.20.20.70">
    <property type="entry name" value="Aldolase class I"/>
    <property type="match status" value="1"/>
</dbReference>
<dbReference type="SMART" id="SM00729">
    <property type="entry name" value="Elp3"/>
    <property type="match status" value="1"/>
</dbReference>
<dbReference type="EC" id="4.1.99.22" evidence="1 12"/>
<feature type="binding site" evidence="12">
    <location>
        <position position="124"/>
    </location>
    <ligand>
        <name>S-adenosyl-L-methionine</name>
        <dbReference type="ChEBI" id="CHEBI:59789"/>
    </ligand>
</feature>
<evidence type="ECO:0000313" key="15">
    <source>
        <dbReference type="Proteomes" id="UP000182762"/>
    </source>
</evidence>
<dbReference type="InterPro" id="IPR013483">
    <property type="entry name" value="MoaA"/>
</dbReference>
<feature type="binding site" evidence="12">
    <location>
        <position position="69"/>
    </location>
    <ligand>
        <name>GTP</name>
        <dbReference type="ChEBI" id="CHEBI:37565"/>
    </ligand>
</feature>
<dbReference type="Pfam" id="PF04055">
    <property type="entry name" value="Radical_SAM"/>
    <property type="match status" value="1"/>
</dbReference>
<keyword evidence="3 12" id="KW-0949">S-adenosyl-L-methionine</keyword>
<feature type="binding site" evidence="12">
    <location>
        <begin position="264"/>
        <end position="266"/>
    </location>
    <ligand>
        <name>GTP</name>
        <dbReference type="ChEBI" id="CHEBI:37565"/>
    </ligand>
</feature>
<accession>A0A1I5WAY3</accession>
<dbReference type="EMBL" id="FOXX01000001">
    <property type="protein sequence ID" value="SFQ16849.1"/>
    <property type="molecule type" value="Genomic_DNA"/>
</dbReference>
<proteinExistence type="inferred from homology"/>
<dbReference type="SFLD" id="SFLDS00029">
    <property type="entry name" value="Radical_SAM"/>
    <property type="match status" value="1"/>
</dbReference>
<keyword evidence="15" id="KW-1185">Reference proteome</keyword>
<evidence type="ECO:0000256" key="7">
    <source>
        <dbReference type="ARBA" id="ARBA00023014"/>
    </source>
</evidence>
<keyword evidence="9 12" id="KW-0501">Molybdenum cofactor biosynthesis</keyword>
<feature type="binding site" evidence="12">
    <location>
        <position position="259"/>
    </location>
    <ligand>
        <name>[4Fe-4S] cluster</name>
        <dbReference type="ChEBI" id="CHEBI:49883"/>
        <label>2</label>
        <note>4Fe-4S-substrate</note>
    </ligand>
</feature>
<dbReference type="PROSITE" id="PS01305">
    <property type="entry name" value="MOAA_NIFB_PQQE"/>
    <property type="match status" value="1"/>
</dbReference>
<dbReference type="SFLD" id="SFLDG01386">
    <property type="entry name" value="main_SPASM_domain-containing"/>
    <property type="match status" value="1"/>
</dbReference>
<dbReference type="InterPro" id="IPR006638">
    <property type="entry name" value="Elp3/MiaA/NifB-like_rSAM"/>
</dbReference>
<dbReference type="CDD" id="cd01335">
    <property type="entry name" value="Radical_SAM"/>
    <property type="match status" value="1"/>
</dbReference>
<evidence type="ECO:0000259" key="13">
    <source>
        <dbReference type="PROSITE" id="PS51918"/>
    </source>
</evidence>
<dbReference type="SUPFAM" id="SSF102114">
    <property type="entry name" value="Radical SAM enzymes"/>
    <property type="match status" value="1"/>
</dbReference>
<evidence type="ECO:0000256" key="8">
    <source>
        <dbReference type="ARBA" id="ARBA00023134"/>
    </source>
</evidence>
<dbReference type="PANTHER" id="PTHR22960:SF0">
    <property type="entry name" value="MOLYBDENUM COFACTOR BIOSYNTHESIS PROTEIN 1"/>
    <property type="match status" value="1"/>
</dbReference>
<dbReference type="SFLD" id="SFLDG01067">
    <property type="entry name" value="SPASM/twitch_domain_containing"/>
    <property type="match status" value="1"/>
</dbReference>
<comment type="similarity">
    <text evidence="12">Belongs to the radical SAM superfamily. MoaA family.</text>
</comment>
<reference evidence="14 15" key="1">
    <citation type="submission" date="2016-10" db="EMBL/GenBank/DDBJ databases">
        <authorList>
            <person name="Varghese N."/>
            <person name="Submissions S."/>
        </authorList>
    </citation>
    <scope>NUCLEOTIDE SEQUENCE [LARGE SCALE GENOMIC DNA]</scope>
    <source>
        <strain evidence="14 15">DSM 13796</strain>
    </source>
</reference>
<feature type="binding site" evidence="12">
    <location>
        <position position="161"/>
    </location>
    <ligand>
        <name>GTP</name>
        <dbReference type="ChEBI" id="CHEBI:37565"/>
    </ligand>
</feature>
<dbReference type="GeneID" id="93709247"/>
<dbReference type="SFLD" id="SFLDG01383">
    <property type="entry name" value="cyclic_pyranopterin_phosphate"/>
    <property type="match status" value="1"/>
</dbReference>
<dbReference type="Pfam" id="PF06463">
    <property type="entry name" value="Mob_synth_C"/>
    <property type="match status" value="1"/>
</dbReference>
<evidence type="ECO:0000256" key="5">
    <source>
        <dbReference type="ARBA" id="ARBA00022741"/>
    </source>
</evidence>
<keyword evidence="5 12" id="KW-0547">Nucleotide-binding</keyword>
<feature type="binding site" evidence="12">
    <location>
        <position position="73"/>
    </location>
    <ligand>
        <name>S-adenosyl-L-methionine</name>
        <dbReference type="ChEBI" id="CHEBI:59789"/>
    </ligand>
</feature>
<keyword evidence="7 12" id="KW-0411">Iron-sulfur</keyword>
<feature type="binding site" evidence="12">
    <location>
        <position position="15"/>
    </location>
    <ligand>
        <name>GTP</name>
        <dbReference type="ChEBI" id="CHEBI:37565"/>
    </ligand>
</feature>
<keyword evidence="6 12" id="KW-0408">Iron</keyword>
<keyword evidence="8 12" id="KW-0342">GTP-binding</keyword>
<dbReference type="InterPro" id="IPR050105">
    <property type="entry name" value="MoCo_biosynth_MoaA/MoaC"/>
</dbReference>
<dbReference type="InterPro" id="IPR040064">
    <property type="entry name" value="MoaA-like"/>
</dbReference>
<comment type="caution">
    <text evidence="14">The sequence shown here is derived from an EMBL/GenBank/DDBJ whole genome shotgun (WGS) entry which is preliminary data.</text>
</comment>
<feature type="binding site" evidence="12">
    <location>
        <position position="29"/>
    </location>
    <ligand>
        <name>[4Fe-4S] cluster</name>
        <dbReference type="ChEBI" id="CHEBI:49883"/>
        <label>1</label>
        <note>4Fe-4S-S-AdoMet</note>
    </ligand>
</feature>
<dbReference type="NCBIfam" id="TIGR02666">
    <property type="entry name" value="moaA"/>
    <property type="match status" value="1"/>
</dbReference>
<evidence type="ECO:0000256" key="2">
    <source>
        <dbReference type="ARBA" id="ARBA00022485"/>
    </source>
</evidence>
<keyword evidence="2 12" id="KW-0004">4Fe-4S</keyword>
<feature type="binding site" evidence="12">
    <location>
        <position position="22"/>
    </location>
    <ligand>
        <name>[4Fe-4S] cluster</name>
        <dbReference type="ChEBI" id="CHEBI:49883"/>
        <label>1</label>
        <note>4Fe-4S-S-AdoMet</note>
    </ligand>
</feature>
<evidence type="ECO:0000313" key="14">
    <source>
        <dbReference type="EMBL" id="SFQ16849.1"/>
    </source>
</evidence>
<feature type="domain" description="Radical SAM core" evidence="13">
    <location>
        <begin position="6"/>
        <end position="225"/>
    </location>
</feature>
<comment type="cofactor">
    <cofactor evidence="12">
        <name>[4Fe-4S] cluster</name>
        <dbReference type="ChEBI" id="CHEBI:49883"/>
    </cofactor>
    <text evidence="12">Binds 2 [4Fe-4S] clusters. Binds 1 [4Fe-4S] cluster coordinated with 3 cysteines and an exchangeable S-adenosyl-L-methionine and 1 [4Fe-4S] cluster coordinated with 3 cysteines and the GTP-derived substrate.</text>
</comment>
<dbReference type="HAMAP" id="MF_01225_B">
    <property type="entry name" value="MoaA_B"/>
    <property type="match status" value="1"/>
</dbReference>
<dbReference type="InterPro" id="IPR013785">
    <property type="entry name" value="Aldolase_TIM"/>
</dbReference>
<dbReference type="InterPro" id="IPR058240">
    <property type="entry name" value="rSAM_sf"/>
</dbReference>
<dbReference type="InterPro" id="IPR007197">
    <property type="entry name" value="rSAM"/>
</dbReference>
<evidence type="ECO:0000256" key="12">
    <source>
        <dbReference type="HAMAP-Rule" id="MF_01225"/>
    </source>
</evidence>